<proteinExistence type="predicted"/>
<keyword evidence="3" id="KW-1185">Reference proteome</keyword>
<evidence type="ECO:0000313" key="2">
    <source>
        <dbReference type="EMBL" id="MCP2730419.1"/>
    </source>
</evidence>
<keyword evidence="1" id="KW-0812">Transmembrane</keyword>
<organism evidence="2 3">
    <name type="scientific">Limnofasciculus baicalensis BBK-W-15</name>
    <dbReference type="NCBI Taxonomy" id="2699891"/>
    <lineage>
        <taxon>Bacteria</taxon>
        <taxon>Bacillati</taxon>
        <taxon>Cyanobacteriota</taxon>
        <taxon>Cyanophyceae</taxon>
        <taxon>Coleofasciculales</taxon>
        <taxon>Coleofasciculaceae</taxon>
        <taxon>Limnofasciculus</taxon>
        <taxon>Limnofasciculus baicalensis</taxon>
    </lineage>
</organism>
<dbReference type="RefSeq" id="WP_254013179.1">
    <property type="nucleotide sequence ID" value="NZ_JAMZMM010000199.1"/>
</dbReference>
<comment type="caution">
    <text evidence="2">The sequence shown here is derived from an EMBL/GenBank/DDBJ whole genome shotgun (WGS) entry which is preliminary data.</text>
</comment>
<name>A0AAE3GU69_9CYAN</name>
<keyword evidence="1" id="KW-0472">Membrane</keyword>
<protein>
    <submittedName>
        <fullName evidence="2">DUF4149 domain-containing protein</fullName>
    </submittedName>
</protein>
<feature type="transmembrane region" description="Helical" evidence="1">
    <location>
        <begin position="142"/>
        <end position="162"/>
    </location>
</feature>
<accession>A0AAE3GU69</accession>
<gene>
    <name evidence="2" type="ORF">NJ959_18485</name>
</gene>
<feature type="transmembrane region" description="Helical" evidence="1">
    <location>
        <begin position="16"/>
        <end position="37"/>
    </location>
</feature>
<reference evidence="2" key="1">
    <citation type="submission" date="2022-06" db="EMBL/GenBank/DDBJ databases">
        <title>New cyanobacteria of genus Symplocastrum in benthos of Lake Baikal.</title>
        <authorList>
            <person name="Sorokovikova E."/>
            <person name="Tikhonova I."/>
            <person name="Krasnopeev A."/>
            <person name="Evseev P."/>
            <person name="Gladkikh A."/>
            <person name="Belykh O."/>
        </authorList>
    </citation>
    <scope>NUCLEOTIDE SEQUENCE</scope>
    <source>
        <strain evidence="2">BBK-W-15</strain>
    </source>
</reference>
<feature type="transmembrane region" description="Helical" evidence="1">
    <location>
        <begin position="57"/>
        <end position="80"/>
    </location>
</feature>
<sequence length="169" mass="18791">MNAVFSPRSKQPSWQAIAMFALGLWLSGSLIIDFAIMPLLASAGMMSQSSFATAGYSIFWVFNRIELLCAGLVLASLLALRGTSPLYHYVRRWAILLSGLLLTIALIYTYIMTPQMSALAMQLNVFEPATGMPAGMIEMHEWYWMLEAIKLVAGATVLGWCYRDSHRMA</sequence>
<dbReference type="AlphaFoldDB" id="A0AAE3GU69"/>
<evidence type="ECO:0000256" key="1">
    <source>
        <dbReference type="SAM" id="Phobius"/>
    </source>
</evidence>
<evidence type="ECO:0000313" key="3">
    <source>
        <dbReference type="Proteomes" id="UP001204953"/>
    </source>
</evidence>
<dbReference type="EMBL" id="JAMZMM010000199">
    <property type="protein sequence ID" value="MCP2730419.1"/>
    <property type="molecule type" value="Genomic_DNA"/>
</dbReference>
<feature type="transmembrane region" description="Helical" evidence="1">
    <location>
        <begin position="92"/>
        <end position="111"/>
    </location>
</feature>
<dbReference type="Proteomes" id="UP001204953">
    <property type="component" value="Unassembled WGS sequence"/>
</dbReference>
<keyword evidence="1" id="KW-1133">Transmembrane helix</keyword>